<keyword evidence="5" id="KW-0378">Hydrolase</keyword>
<dbReference type="PANTHER" id="PTHR10625">
    <property type="entry name" value="HISTONE DEACETYLASE HDAC1-RELATED"/>
    <property type="match status" value="1"/>
</dbReference>
<keyword evidence="6" id="KW-0156">Chromatin regulator</keyword>
<evidence type="ECO:0000256" key="12">
    <source>
        <dbReference type="ARBA" id="ARBA00065154"/>
    </source>
</evidence>
<evidence type="ECO:0000256" key="6">
    <source>
        <dbReference type="ARBA" id="ARBA00022853"/>
    </source>
</evidence>
<evidence type="ECO:0000313" key="16">
    <source>
        <dbReference type="Proteomes" id="UP000678499"/>
    </source>
</evidence>
<dbReference type="EMBL" id="CAJPEX010001708">
    <property type="protein sequence ID" value="CAG0919766.1"/>
    <property type="molecule type" value="Genomic_DNA"/>
</dbReference>
<dbReference type="GO" id="GO:0141221">
    <property type="term" value="F:histone deacetylase activity, hydrolytic mechanism"/>
    <property type="evidence" value="ECO:0007669"/>
    <property type="project" value="UniProtKB-EC"/>
</dbReference>
<dbReference type="Gene3D" id="3.40.800.20">
    <property type="entry name" value="Histone deacetylase domain"/>
    <property type="match status" value="1"/>
</dbReference>
<dbReference type="PRINTS" id="PR01270">
    <property type="entry name" value="HDASUPER"/>
</dbReference>
<keyword evidence="9" id="KW-0539">Nucleus</keyword>
<dbReference type="AlphaFoldDB" id="A0A7R9GGA8"/>
<evidence type="ECO:0000256" key="8">
    <source>
        <dbReference type="ARBA" id="ARBA00023163"/>
    </source>
</evidence>
<name>A0A7R9GGA8_9CRUS</name>
<evidence type="ECO:0000256" key="7">
    <source>
        <dbReference type="ARBA" id="ARBA00023015"/>
    </source>
</evidence>
<evidence type="ECO:0000256" key="11">
    <source>
        <dbReference type="ARBA" id="ARBA00059784"/>
    </source>
</evidence>
<evidence type="ECO:0000256" key="4">
    <source>
        <dbReference type="ARBA" id="ARBA00022491"/>
    </source>
</evidence>
<evidence type="ECO:0000256" key="13">
    <source>
        <dbReference type="ARBA" id="ARBA00072450"/>
    </source>
</evidence>
<sequence length="325" mass="36448">MAGSSTGKVPIVYRNEYNIGFLGLEKLHPFDSKKWGNVFNYLKEAIRGLTEEKIHSPPEVTPAQLLKVHTQEYIDSLTKSVNVAKITEVFFLAAIPNFVVQRRVLKPFRFQVGGTLLAGELCMEHKWSINIGGGFHHCSKDRGGGFCAYADITLCIRNILEKYSSRVKKVLLIDLDAHQGNGHERDFLGDESVYIFDMYNKYIYPGDMEARAAIKKSVELFTGTTDEEYLLALRSKLQEAFEEAKPDFVFFNAGTDILEGDTLGRLSITREGIIERDEIVFRKAKEAGVPIVMVTSGGYVARTAKIIADSIVNLKDKGLIHMDLD</sequence>
<evidence type="ECO:0000256" key="1">
    <source>
        <dbReference type="ARBA" id="ARBA00004123"/>
    </source>
</evidence>
<evidence type="ECO:0000259" key="14">
    <source>
        <dbReference type="Pfam" id="PF00850"/>
    </source>
</evidence>
<evidence type="ECO:0000313" key="15">
    <source>
        <dbReference type="EMBL" id="CAD7279614.1"/>
    </source>
</evidence>
<dbReference type="EC" id="3.5.1.98" evidence="3"/>
<evidence type="ECO:0000256" key="10">
    <source>
        <dbReference type="ARBA" id="ARBA00048287"/>
    </source>
</evidence>
<comment type="function">
    <text evidence="11">Responsible for the deacetylation of lysine residues on the N-terminal part of the core histones (H2A, H2B, H3 and H4). Histone deacetylation gives a tag for epigenetic repression and plays an important role in transcriptional regulation, cell cycle progression and developmental events. Histone deacetylases act via the formation of large multiprotein complexes.</text>
</comment>
<dbReference type="InterPro" id="IPR023801">
    <property type="entry name" value="His_deacetylse_dom"/>
</dbReference>
<gene>
    <name evidence="15" type="ORF">NMOB1V02_LOCUS7283</name>
</gene>
<dbReference type="InterPro" id="IPR023696">
    <property type="entry name" value="Ureohydrolase_dom_sf"/>
</dbReference>
<comment type="catalytic activity">
    <reaction evidence="10">
        <text>N(6)-acetyl-L-lysyl-[histone] + H2O = L-lysyl-[histone] + acetate</text>
        <dbReference type="Rhea" id="RHEA:58196"/>
        <dbReference type="Rhea" id="RHEA-COMP:9845"/>
        <dbReference type="Rhea" id="RHEA-COMP:11338"/>
        <dbReference type="ChEBI" id="CHEBI:15377"/>
        <dbReference type="ChEBI" id="CHEBI:29969"/>
        <dbReference type="ChEBI" id="CHEBI:30089"/>
        <dbReference type="ChEBI" id="CHEBI:61930"/>
        <dbReference type="EC" id="3.5.1.98"/>
    </reaction>
</comment>
<proteinExistence type="inferred from homology"/>
<dbReference type="SUPFAM" id="SSF52768">
    <property type="entry name" value="Arginase/deacetylase"/>
    <property type="match status" value="1"/>
</dbReference>
<dbReference type="FunFam" id="3.40.800.20:FF:000009">
    <property type="entry name" value="Histone deacetylase 11"/>
    <property type="match status" value="1"/>
</dbReference>
<comment type="subunit">
    <text evidence="12">Interacts with HDAC6.</text>
</comment>
<dbReference type="PANTHER" id="PTHR10625:SF23">
    <property type="entry name" value="HISTONE DEACETYLASE 11"/>
    <property type="match status" value="1"/>
</dbReference>
<dbReference type="InterPro" id="IPR044150">
    <property type="entry name" value="HDAC_classIV"/>
</dbReference>
<dbReference type="OrthoDB" id="437693at2759"/>
<evidence type="ECO:0000256" key="5">
    <source>
        <dbReference type="ARBA" id="ARBA00022801"/>
    </source>
</evidence>
<keyword evidence="7" id="KW-0805">Transcription regulation</keyword>
<organism evidence="15">
    <name type="scientific">Notodromas monacha</name>
    <dbReference type="NCBI Taxonomy" id="399045"/>
    <lineage>
        <taxon>Eukaryota</taxon>
        <taxon>Metazoa</taxon>
        <taxon>Ecdysozoa</taxon>
        <taxon>Arthropoda</taxon>
        <taxon>Crustacea</taxon>
        <taxon>Oligostraca</taxon>
        <taxon>Ostracoda</taxon>
        <taxon>Podocopa</taxon>
        <taxon>Podocopida</taxon>
        <taxon>Cypridocopina</taxon>
        <taxon>Cypridoidea</taxon>
        <taxon>Cyprididae</taxon>
        <taxon>Notodromas</taxon>
    </lineage>
</organism>
<keyword evidence="4" id="KW-0678">Repressor</keyword>
<dbReference type="Pfam" id="PF00850">
    <property type="entry name" value="Hist_deacetyl"/>
    <property type="match status" value="1"/>
</dbReference>
<keyword evidence="8" id="KW-0804">Transcription</keyword>
<feature type="domain" description="Histone deacetylase" evidence="14">
    <location>
        <begin position="28"/>
        <end position="312"/>
    </location>
</feature>
<evidence type="ECO:0000256" key="2">
    <source>
        <dbReference type="ARBA" id="ARBA00005947"/>
    </source>
</evidence>
<protein>
    <recommendedName>
        <fullName evidence="13">Histone deacetylase 11</fullName>
        <ecNumber evidence="3">3.5.1.98</ecNumber>
    </recommendedName>
</protein>
<dbReference type="GO" id="GO:0000118">
    <property type="term" value="C:histone deacetylase complex"/>
    <property type="evidence" value="ECO:0007669"/>
    <property type="project" value="TreeGrafter"/>
</dbReference>
<dbReference type="Proteomes" id="UP000678499">
    <property type="component" value="Unassembled WGS sequence"/>
</dbReference>
<dbReference type="CDD" id="cd09993">
    <property type="entry name" value="HDAC_classIV"/>
    <property type="match status" value="1"/>
</dbReference>
<dbReference type="InterPro" id="IPR037138">
    <property type="entry name" value="His_deacetylse_dom_sf"/>
</dbReference>
<evidence type="ECO:0000256" key="9">
    <source>
        <dbReference type="ARBA" id="ARBA00023242"/>
    </source>
</evidence>
<evidence type="ECO:0000256" key="3">
    <source>
        <dbReference type="ARBA" id="ARBA00012111"/>
    </source>
</evidence>
<dbReference type="GO" id="GO:0040029">
    <property type="term" value="P:epigenetic regulation of gene expression"/>
    <property type="evidence" value="ECO:0007669"/>
    <property type="project" value="TreeGrafter"/>
</dbReference>
<reference evidence="15" key="1">
    <citation type="submission" date="2020-11" db="EMBL/GenBank/DDBJ databases">
        <authorList>
            <person name="Tran Van P."/>
        </authorList>
    </citation>
    <scope>NUCLEOTIDE SEQUENCE</scope>
</reference>
<accession>A0A7R9GGA8</accession>
<dbReference type="InterPro" id="IPR000286">
    <property type="entry name" value="HDACs"/>
</dbReference>
<dbReference type="EMBL" id="OA883745">
    <property type="protein sequence ID" value="CAD7279614.1"/>
    <property type="molecule type" value="Genomic_DNA"/>
</dbReference>
<comment type="subcellular location">
    <subcellularLocation>
        <location evidence="1">Nucleus</location>
    </subcellularLocation>
</comment>
<comment type="similarity">
    <text evidence="2">Belongs to the histone deacetylase family.</text>
</comment>
<keyword evidence="16" id="KW-1185">Reference proteome</keyword>